<evidence type="ECO:0000313" key="1">
    <source>
        <dbReference type="EMBL" id="RUS28265.1"/>
    </source>
</evidence>
<accession>A0A433QEL4</accession>
<sequence length="105" mass="11560">MTKVFHEKPVNRVERLEGAQDLFPALLVCVTHKSFVCSGYAYKASDDANVNLWFSVLAMKHSTASKLKRAVLCYVGLLLFAQRSLAGSTIATARALPAVAQYLNR</sequence>
<organism evidence="1 2">
    <name type="scientific">Jimgerdemannia flammicorona</name>
    <dbReference type="NCBI Taxonomy" id="994334"/>
    <lineage>
        <taxon>Eukaryota</taxon>
        <taxon>Fungi</taxon>
        <taxon>Fungi incertae sedis</taxon>
        <taxon>Mucoromycota</taxon>
        <taxon>Mucoromycotina</taxon>
        <taxon>Endogonomycetes</taxon>
        <taxon>Endogonales</taxon>
        <taxon>Endogonaceae</taxon>
        <taxon>Jimgerdemannia</taxon>
    </lineage>
</organism>
<protein>
    <submittedName>
        <fullName evidence="1">Uncharacterized protein</fullName>
    </submittedName>
</protein>
<evidence type="ECO:0000313" key="2">
    <source>
        <dbReference type="Proteomes" id="UP000274822"/>
    </source>
</evidence>
<dbReference type="AlphaFoldDB" id="A0A433QEL4"/>
<reference evidence="1 2" key="1">
    <citation type="journal article" date="2018" name="New Phytol.">
        <title>Phylogenomics of Endogonaceae and evolution of mycorrhizas within Mucoromycota.</title>
        <authorList>
            <person name="Chang Y."/>
            <person name="Desiro A."/>
            <person name="Na H."/>
            <person name="Sandor L."/>
            <person name="Lipzen A."/>
            <person name="Clum A."/>
            <person name="Barry K."/>
            <person name="Grigoriev I.V."/>
            <person name="Martin F.M."/>
            <person name="Stajich J.E."/>
            <person name="Smith M.E."/>
            <person name="Bonito G."/>
            <person name="Spatafora J.W."/>
        </authorList>
    </citation>
    <scope>NUCLEOTIDE SEQUENCE [LARGE SCALE GENOMIC DNA]</scope>
    <source>
        <strain evidence="1 2">AD002</strain>
    </source>
</reference>
<name>A0A433QEL4_9FUNG</name>
<dbReference type="Proteomes" id="UP000274822">
    <property type="component" value="Unassembled WGS sequence"/>
</dbReference>
<gene>
    <name evidence="1" type="ORF">BC938DRAFT_482092</name>
</gene>
<dbReference type="EMBL" id="RBNJ01006865">
    <property type="protein sequence ID" value="RUS28265.1"/>
    <property type="molecule type" value="Genomic_DNA"/>
</dbReference>
<proteinExistence type="predicted"/>
<keyword evidence="2" id="KW-1185">Reference proteome</keyword>
<comment type="caution">
    <text evidence="1">The sequence shown here is derived from an EMBL/GenBank/DDBJ whole genome shotgun (WGS) entry which is preliminary data.</text>
</comment>